<dbReference type="PANTHER" id="PTHR37984">
    <property type="entry name" value="PROTEIN CBG26694"/>
    <property type="match status" value="1"/>
</dbReference>
<keyword evidence="7" id="KW-0378">Hydrolase</keyword>
<dbReference type="EMBL" id="JAMKFB020000831">
    <property type="protein sequence ID" value="KAL0147151.1"/>
    <property type="molecule type" value="Genomic_DNA"/>
</dbReference>
<dbReference type="SUPFAM" id="SSF56672">
    <property type="entry name" value="DNA/RNA polymerases"/>
    <property type="match status" value="1"/>
</dbReference>
<evidence type="ECO:0000256" key="1">
    <source>
        <dbReference type="ARBA" id="ARBA00010879"/>
    </source>
</evidence>
<dbReference type="AlphaFoldDB" id="A0ABD0MF93"/>
<gene>
    <name evidence="10" type="ORF">M9458_057675</name>
</gene>
<accession>A0ABD0MF93</accession>
<dbReference type="Gene3D" id="3.10.20.370">
    <property type="match status" value="1"/>
</dbReference>
<dbReference type="Pfam" id="PF17917">
    <property type="entry name" value="RT_RNaseH"/>
    <property type="match status" value="1"/>
</dbReference>
<protein>
    <recommendedName>
        <fullName evidence="2">ribonuclease H</fullName>
        <ecNumber evidence="2">3.1.26.4</ecNumber>
    </recommendedName>
</protein>
<dbReference type="Pfam" id="PF00078">
    <property type="entry name" value="RVT_1"/>
    <property type="match status" value="1"/>
</dbReference>
<evidence type="ECO:0000256" key="4">
    <source>
        <dbReference type="ARBA" id="ARBA00022695"/>
    </source>
</evidence>
<dbReference type="InterPro" id="IPR041373">
    <property type="entry name" value="RT_RNaseH"/>
</dbReference>
<dbReference type="GO" id="GO:0003964">
    <property type="term" value="F:RNA-directed DNA polymerase activity"/>
    <property type="evidence" value="ECO:0007669"/>
    <property type="project" value="UniProtKB-KW"/>
</dbReference>
<comment type="similarity">
    <text evidence="1">Belongs to the beta type-B retroviral polymerase family. HERV class-II K(HML-2) pol subfamily.</text>
</comment>
<evidence type="ECO:0000256" key="8">
    <source>
        <dbReference type="ARBA" id="ARBA00022918"/>
    </source>
</evidence>
<keyword evidence="4" id="KW-0548">Nucleotidyltransferase</keyword>
<dbReference type="InterPro" id="IPR043128">
    <property type="entry name" value="Rev_trsase/Diguanyl_cyclase"/>
</dbReference>
<evidence type="ECO:0000259" key="9">
    <source>
        <dbReference type="PROSITE" id="PS50878"/>
    </source>
</evidence>
<name>A0ABD0MF93_CIRMR</name>
<dbReference type="PROSITE" id="PS50878">
    <property type="entry name" value="RT_POL"/>
    <property type="match status" value="1"/>
</dbReference>
<dbReference type="InterPro" id="IPR050951">
    <property type="entry name" value="Retrovirus_Pol_polyprotein"/>
</dbReference>
<evidence type="ECO:0000256" key="6">
    <source>
        <dbReference type="ARBA" id="ARBA00022759"/>
    </source>
</evidence>
<evidence type="ECO:0000256" key="5">
    <source>
        <dbReference type="ARBA" id="ARBA00022722"/>
    </source>
</evidence>
<dbReference type="Proteomes" id="UP001529510">
    <property type="component" value="Unassembled WGS sequence"/>
</dbReference>
<dbReference type="FunFam" id="3.10.20.370:FF:000001">
    <property type="entry name" value="Retrovirus-related Pol polyprotein from transposon 17.6-like protein"/>
    <property type="match status" value="1"/>
</dbReference>
<dbReference type="InterPro" id="IPR043502">
    <property type="entry name" value="DNA/RNA_pol_sf"/>
</dbReference>
<keyword evidence="5" id="KW-0540">Nuclease</keyword>
<comment type="caution">
    <text evidence="10">The sequence shown here is derived from an EMBL/GenBank/DDBJ whole genome shotgun (WGS) entry which is preliminary data.</text>
</comment>
<feature type="domain" description="Reverse transcriptase" evidence="9">
    <location>
        <begin position="1"/>
        <end position="61"/>
    </location>
</feature>
<organism evidence="10 11">
    <name type="scientific">Cirrhinus mrigala</name>
    <name type="common">Mrigala</name>
    <dbReference type="NCBI Taxonomy" id="683832"/>
    <lineage>
        <taxon>Eukaryota</taxon>
        <taxon>Metazoa</taxon>
        <taxon>Chordata</taxon>
        <taxon>Craniata</taxon>
        <taxon>Vertebrata</taxon>
        <taxon>Euteleostomi</taxon>
        <taxon>Actinopterygii</taxon>
        <taxon>Neopterygii</taxon>
        <taxon>Teleostei</taxon>
        <taxon>Ostariophysi</taxon>
        <taxon>Cypriniformes</taxon>
        <taxon>Cyprinidae</taxon>
        <taxon>Labeoninae</taxon>
        <taxon>Labeonini</taxon>
        <taxon>Cirrhinus</taxon>
    </lineage>
</organism>
<keyword evidence="8" id="KW-0695">RNA-directed DNA polymerase</keyword>
<dbReference type="EC" id="3.1.26.4" evidence="2"/>
<keyword evidence="6" id="KW-0255">Endonuclease</keyword>
<evidence type="ECO:0000313" key="11">
    <source>
        <dbReference type="Proteomes" id="UP001529510"/>
    </source>
</evidence>
<evidence type="ECO:0000256" key="7">
    <source>
        <dbReference type="ARBA" id="ARBA00022801"/>
    </source>
</evidence>
<dbReference type="GO" id="GO:0004523">
    <property type="term" value="F:RNA-DNA hybrid ribonuclease activity"/>
    <property type="evidence" value="ECO:0007669"/>
    <property type="project" value="UniProtKB-EC"/>
</dbReference>
<dbReference type="InterPro" id="IPR000477">
    <property type="entry name" value="RT_dom"/>
</dbReference>
<keyword evidence="11" id="KW-1185">Reference proteome</keyword>
<sequence>NDGHHPAAAYLDDVVVHSEAWEDHLDRLQRVLSELQRAGLTANPRKCHLALSEAKYLGFQVGRGLIRPQDFSCPFLLQTDASDTGLGAVLSQVQEGEEHQIIYISRKLSPAERNYATVEREALAIKWAVLELRYYLLGCKFTLVTDHAPLQWMARAKDTNARVTHWFLVLQDFHFEVRHRAGATNANADRLSRIWTAYAGLSGVIPHPPLISPLLSPFVPRARTTLWGGRNVTSISGLISVALATIDLHLHVLITADQSPLLPNQQHGFISRSFCQSDRRSSRAGCTAN</sequence>
<dbReference type="CDD" id="cd09274">
    <property type="entry name" value="RNase_HI_RT_Ty3"/>
    <property type="match status" value="1"/>
</dbReference>
<dbReference type="PANTHER" id="PTHR37984:SF5">
    <property type="entry name" value="PROTEIN NYNRIN-LIKE"/>
    <property type="match status" value="1"/>
</dbReference>
<reference evidence="10 11" key="1">
    <citation type="submission" date="2024-05" db="EMBL/GenBank/DDBJ databases">
        <title>Genome sequencing and assembly of Indian major carp, Cirrhinus mrigala (Hamilton, 1822).</title>
        <authorList>
            <person name="Mohindra V."/>
            <person name="Chowdhury L.M."/>
            <person name="Lal K."/>
            <person name="Jena J.K."/>
        </authorList>
    </citation>
    <scope>NUCLEOTIDE SEQUENCE [LARGE SCALE GENOMIC DNA]</scope>
    <source>
        <strain evidence="10">CM1030</strain>
        <tissue evidence="10">Blood</tissue>
    </source>
</reference>
<feature type="non-terminal residue" evidence="10">
    <location>
        <position position="1"/>
    </location>
</feature>
<dbReference type="Gene3D" id="3.30.70.270">
    <property type="match status" value="1"/>
</dbReference>
<evidence type="ECO:0000313" key="10">
    <source>
        <dbReference type="EMBL" id="KAL0147151.1"/>
    </source>
</evidence>
<keyword evidence="3" id="KW-0808">Transferase</keyword>
<evidence type="ECO:0000256" key="2">
    <source>
        <dbReference type="ARBA" id="ARBA00012180"/>
    </source>
</evidence>
<evidence type="ECO:0000256" key="3">
    <source>
        <dbReference type="ARBA" id="ARBA00022679"/>
    </source>
</evidence>
<proteinExistence type="inferred from homology"/>